<keyword evidence="2" id="KW-0812">Transmembrane</keyword>
<feature type="transmembrane region" description="Helical" evidence="2">
    <location>
        <begin position="7"/>
        <end position="24"/>
    </location>
</feature>
<feature type="region of interest" description="Disordered" evidence="1">
    <location>
        <begin position="69"/>
        <end position="94"/>
    </location>
</feature>
<keyword evidence="2" id="KW-1133">Transmembrane helix</keyword>
<reference evidence="3 4" key="1">
    <citation type="submission" date="2017-06" db="EMBL/GenBank/DDBJ databases">
        <title>Complete genome of Francisella halioticida.</title>
        <authorList>
            <person name="Sjodin A."/>
        </authorList>
    </citation>
    <scope>NUCLEOTIDE SEQUENCE [LARGE SCALE GENOMIC DNA]</scope>
    <source>
        <strain evidence="3 4">DSM 23729</strain>
    </source>
</reference>
<protein>
    <submittedName>
        <fullName evidence="3">Uncharacterized protein</fullName>
    </submittedName>
</protein>
<gene>
    <name evidence="3" type="ORF">CDV26_10650</name>
</gene>
<sequence length="218" mass="24965">MKIIIKWFLVFLVIFIVVGLVVYIKEEKYIRQETMLNQNHPKPKVVPNKHYNNKIIFINLNTHTKDIHTKDTHTKDTHTKDTHTKDTHTKDTHTKEKKKLAQDIIFKGNYIKLGFVVGNYSSGDVSLDLTKKSVKVTCPSGFAIFPNIVITDFGSQSETLRCNRQEGCDVFFDMYINGIGFFAQARNEAKNSVISLVKNDKDGVGAICVKKDQIKDWK</sequence>
<dbReference type="RefSeq" id="WP_088773242.1">
    <property type="nucleotide sequence ID" value="NZ_CP022132.1"/>
</dbReference>
<evidence type="ECO:0000256" key="1">
    <source>
        <dbReference type="SAM" id="MobiDB-lite"/>
    </source>
</evidence>
<evidence type="ECO:0000313" key="3">
    <source>
        <dbReference type="EMBL" id="ASG68776.1"/>
    </source>
</evidence>
<evidence type="ECO:0000256" key="2">
    <source>
        <dbReference type="SAM" id="Phobius"/>
    </source>
</evidence>
<dbReference type="Proteomes" id="UP000249910">
    <property type="component" value="Chromosome"/>
</dbReference>
<proteinExistence type="predicted"/>
<organism evidence="3 4">
    <name type="scientific">Francisella halioticida</name>
    <dbReference type="NCBI Taxonomy" id="549298"/>
    <lineage>
        <taxon>Bacteria</taxon>
        <taxon>Pseudomonadati</taxon>
        <taxon>Pseudomonadota</taxon>
        <taxon>Gammaproteobacteria</taxon>
        <taxon>Thiotrichales</taxon>
        <taxon>Francisellaceae</taxon>
        <taxon>Francisella</taxon>
    </lineage>
</organism>
<name>A0ABN5AY07_9GAMM</name>
<evidence type="ECO:0000313" key="4">
    <source>
        <dbReference type="Proteomes" id="UP000249910"/>
    </source>
</evidence>
<keyword evidence="2" id="KW-0472">Membrane</keyword>
<accession>A0ABN5AY07</accession>
<dbReference type="EMBL" id="CP022132">
    <property type="protein sequence ID" value="ASG68776.1"/>
    <property type="molecule type" value="Genomic_DNA"/>
</dbReference>
<keyword evidence="4" id="KW-1185">Reference proteome</keyword>